<comment type="caution">
    <text evidence="3">The sequence shown here is derived from an EMBL/GenBank/DDBJ whole genome shotgun (WGS) entry which is preliminary data.</text>
</comment>
<organism evidence="3 4">
    <name type="scientific">Cladophialophora chaetospira</name>
    <dbReference type="NCBI Taxonomy" id="386627"/>
    <lineage>
        <taxon>Eukaryota</taxon>
        <taxon>Fungi</taxon>
        <taxon>Dikarya</taxon>
        <taxon>Ascomycota</taxon>
        <taxon>Pezizomycotina</taxon>
        <taxon>Eurotiomycetes</taxon>
        <taxon>Chaetothyriomycetidae</taxon>
        <taxon>Chaetothyriales</taxon>
        <taxon>Herpotrichiellaceae</taxon>
        <taxon>Cladophialophora</taxon>
    </lineage>
</organism>
<accession>A0AA39CJ58</accession>
<keyword evidence="4" id="KW-1185">Reference proteome</keyword>
<keyword evidence="2" id="KW-0472">Membrane</keyword>
<evidence type="ECO:0000313" key="3">
    <source>
        <dbReference type="EMBL" id="KAJ9610202.1"/>
    </source>
</evidence>
<gene>
    <name evidence="3" type="ORF">H2200_004979</name>
</gene>
<keyword evidence="2" id="KW-0812">Transmembrane</keyword>
<sequence length="373" mass="42356">MARTAGKRGAKSAASTSVTSKPTTSTPPGPPTPFQYAPASLRPFLSTLPTDHIYLVHLDHTPPALKKRVFVVPVLLNLLIVVCLCARIYYAVPQYLEQIITIFGYDTPYKVDTAAAGVGELMNAVTSRTMLLMVDYIFFGMIGSWPKEFVFGGKLSRFTGPLKWRRTLGFKETEIIVRRGRKWDTPLLTGQIEDQVKTWKVDEELTIKVKVDRAMRPTYLAKTGYLLLDKDWDLDFKAILDAHRLAEKGTIQSKDLDGLVLVYYQKQWLTWTVNESPAIPMQAGPEDNVVENFRHKLTELGAEDVFFRWIEIVQFETSQPGGFTEGRQAEAIRELRKRIEKKGIEFASFWEGIGGQHGLPGFDVYNRWRAQIH</sequence>
<evidence type="ECO:0000313" key="4">
    <source>
        <dbReference type="Proteomes" id="UP001172673"/>
    </source>
</evidence>
<reference evidence="3" key="1">
    <citation type="submission" date="2022-10" db="EMBL/GenBank/DDBJ databases">
        <title>Culturing micro-colonial fungi from biological soil crusts in the Mojave desert and describing Neophaeococcomyces mojavensis, and introducing the new genera and species Taxawa tesnikishii.</title>
        <authorList>
            <person name="Kurbessoian T."/>
            <person name="Stajich J.E."/>
        </authorList>
    </citation>
    <scope>NUCLEOTIDE SEQUENCE</scope>
    <source>
        <strain evidence="3">TK_41</strain>
    </source>
</reference>
<feature type="region of interest" description="Disordered" evidence="1">
    <location>
        <begin position="1"/>
        <end position="32"/>
    </location>
</feature>
<keyword evidence="2" id="KW-1133">Transmembrane helix</keyword>
<proteinExistence type="predicted"/>
<name>A0AA39CJ58_9EURO</name>
<feature type="compositionally biased region" description="Low complexity" evidence="1">
    <location>
        <begin position="11"/>
        <end position="24"/>
    </location>
</feature>
<evidence type="ECO:0000256" key="1">
    <source>
        <dbReference type="SAM" id="MobiDB-lite"/>
    </source>
</evidence>
<feature type="transmembrane region" description="Helical" evidence="2">
    <location>
        <begin position="69"/>
        <end position="90"/>
    </location>
</feature>
<evidence type="ECO:0000256" key="2">
    <source>
        <dbReference type="SAM" id="Phobius"/>
    </source>
</evidence>
<protein>
    <submittedName>
        <fullName evidence="3">Uncharacterized protein</fullName>
    </submittedName>
</protein>
<dbReference type="AlphaFoldDB" id="A0AA39CJ58"/>
<dbReference type="EMBL" id="JAPDRK010000007">
    <property type="protein sequence ID" value="KAJ9610202.1"/>
    <property type="molecule type" value="Genomic_DNA"/>
</dbReference>
<feature type="compositionally biased region" description="Basic residues" evidence="1">
    <location>
        <begin position="1"/>
        <end position="10"/>
    </location>
</feature>
<dbReference type="Proteomes" id="UP001172673">
    <property type="component" value="Unassembled WGS sequence"/>
</dbReference>